<comment type="similarity">
    <text evidence="1">Belongs to the amidase family.</text>
</comment>
<dbReference type="PANTHER" id="PTHR11895:SF7">
    <property type="entry name" value="GLUTAMYL-TRNA(GLN) AMIDOTRANSFERASE SUBUNIT A, MITOCHONDRIAL"/>
    <property type="match status" value="1"/>
</dbReference>
<accession>A0ABN1UGF6</accession>
<evidence type="ECO:0000259" key="2">
    <source>
        <dbReference type="Pfam" id="PF01425"/>
    </source>
</evidence>
<organism evidence="3 4">
    <name type="scientific">Streptomyces hebeiensis</name>
    <dbReference type="NCBI Taxonomy" id="229486"/>
    <lineage>
        <taxon>Bacteria</taxon>
        <taxon>Bacillati</taxon>
        <taxon>Actinomycetota</taxon>
        <taxon>Actinomycetes</taxon>
        <taxon>Kitasatosporales</taxon>
        <taxon>Streptomycetaceae</taxon>
        <taxon>Streptomyces</taxon>
    </lineage>
</organism>
<reference evidence="3 4" key="1">
    <citation type="journal article" date="2019" name="Int. J. Syst. Evol. Microbiol.">
        <title>The Global Catalogue of Microorganisms (GCM) 10K type strain sequencing project: providing services to taxonomists for standard genome sequencing and annotation.</title>
        <authorList>
            <consortium name="The Broad Institute Genomics Platform"/>
            <consortium name="The Broad Institute Genome Sequencing Center for Infectious Disease"/>
            <person name="Wu L."/>
            <person name="Ma J."/>
        </authorList>
    </citation>
    <scope>NUCLEOTIDE SEQUENCE [LARGE SCALE GENOMIC DNA]</scope>
    <source>
        <strain evidence="3 4">JCM 12696</strain>
    </source>
</reference>
<evidence type="ECO:0000313" key="4">
    <source>
        <dbReference type="Proteomes" id="UP001501371"/>
    </source>
</evidence>
<proteinExistence type="inferred from homology"/>
<feature type="domain" description="Amidase" evidence="2">
    <location>
        <begin position="77"/>
        <end position="273"/>
    </location>
</feature>
<gene>
    <name evidence="3" type="ORF">GCM10009654_00960</name>
</gene>
<keyword evidence="4" id="KW-1185">Reference proteome</keyword>
<evidence type="ECO:0000313" key="3">
    <source>
        <dbReference type="EMBL" id="GAA1149521.1"/>
    </source>
</evidence>
<comment type="caution">
    <text evidence="3">The sequence shown here is derived from an EMBL/GenBank/DDBJ whole genome shotgun (WGS) entry which is preliminary data.</text>
</comment>
<dbReference type="InterPro" id="IPR023631">
    <property type="entry name" value="Amidase_dom"/>
</dbReference>
<sequence>MAATDDVERALARIERLDPRLCAFIEVWGERARARARTRAVAGARTPEHARTVDGELPLAGLPFAVKGPSGIRSYAAGRLMAAGAVPVGSTAVPGPGTYWQTWGQGRHGRTVNPYRADRTPGGSSAGSAVAVAADMVPLATGSDGAGSVRIPAAWCGVFGLKTTNGLLPSPDRTGLAAAGVLARTVTDARAYLRCVLGPDGASDASGASNAPMTTGSAAASAARASAADVLTPPQGQLPIPAVFSPDLGFAAPDEDVVAVVRAAVARLEEAGVVRLERPGATPRPFTLLDPREAWLTLRGGGDAAARAAAEDVRTENDRRLDVLFARTPLLLTPVTPNRPHGHEGPGERYSTALTWAFNVSGQPAASIPAGFTADGCPVGLQLVTQRGTDVALLDVALAVEAGLADGTAHQAGATE</sequence>
<dbReference type="PANTHER" id="PTHR11895">
    <property type="entry name" value="TRANSAMIDASE"/>
    <property type="match status" value="1"/>
</dbReference>
<dbReference type="RefSeq" id="WP_344268382.1">
    <property type="nucleotide sequence ID" value="NZ_BAAAKV010000001.1"/>
</dbReference>
<evidence type="ECO:0000256" key="1">
    <source>
        <dbReference type="ARBA" id="ARBA00009199"/>
    </source>
</evidence>
<dbReference type="InterPro" id="IPR036928">
    <property type="entry name" value="AS_sf"/>
</dbReference>
<name>A0ABN1UGF6_9ACTN</name>
<dbReference type="Gene3D" id="3.90.1300.10">
    <property type="entry name" value="Amidase signature (AS) domain"/>
    <property type="match status" value="1"/>
</dbReference>
<dbReference type="InterPro" id="IPR000120">
    <property type="entry name" value="Amidase"/>
</dbReference>
<dbReference type="Proteomes" id="UP001501371">
    <property type="component" value="Unassembled WGS sequence"/>
</dbReference>
<dbReference type="EMBL" id="BAAAKV010000001">
    <property type="protein sequence ID" value="GAA1149521.1"/>
    <property type="molecule type" value="Genomic_DNA"/>
</dbReference>
<feature type="domain" description="Amidase" evidence="2">
    <location>
        <begin position="307"/>
        <end position="394"/>
    </location>
</feature>
<dbReference type="SUPFAM" id="SSF75304">
    <property type="entry name" value="Amidase signature (AS) enzymes"/>
    <property type="match status" value="1"/>
</dbReference>
<dbReference type="Pfam" id="PF01425">
    <property type="entry name" value="Amidase"/>
    <property type="match status" value="2"/>
</dbReference>
<protein>
    <recommendedName>
        <fullName evidence="2">Amidase domain-containing protein</fullName>
    </recommendedName>
</protein>